<evidence type="ECO:0000256" key="2">
    <source>
        <dbReference type="ARBA" id="ARBA00022475"/>
    </source>
</evidence>
<protein>
    <submittedName>
        <fullName evidence="8">Phospholipase</fullName>
    </submittedName>
</protein>
<evidence type="ECO:0000256" key="5">
    <source>
        <dbReference type="ARBA" id="ARBA00023136"/>
    </source>
</evidence>
<accession>A0A2V4A3E2</accession>
<evidence type="ECO:0000313" key="8">
    <source>
        <dbReference type="EMBL" id="PXY03236.1"/>
    </source>
</evidence>
<organism evidence="8 9">
    <name type="scientific">Marinifilum breve</name>
    <dbReference type="NCBI Taxonomy" id="2184082"/>
    <lineage>
        <taxon>Bacteria</taxon>
        <taxon>Pseudomonadati</taxon>
        <taxon>Bacteroidota</taxon>
        <taxon>Bacteroidia</taxon>
        <taxon>Marinilabiliales</taxon>
        <taxon>Marinifilaceae</taxon>
    </lineage>
</organism>
<dbReference type="Pfam" id="PF13396">
    <property type="entry name" value="PLDc_N"/>
    <property type="match status" value="1"/>
</dbReference>
<reference evidence="8 9" key="1">
    <citation type="submission" date="2018-05" db="EMBL/GenBank/DDBJ databases">
        <title>Marinifilum breve JC075T sp. nov., a marine bacterium isolated from Yongle Blue Hole in the South China Sea.</title>
        <authorList>
            <person name="Fu T."/>
        </authorList>
    </citation>
    <scope>NUCLEOTIDE SEQUENCE [LARGE SCALE GENOMIC DNA]</scope>
    <source>
        <strain evidence="8 9">JC075</strain>
    </source>
</reference>
<dbReference type="OrthoDB" id="1123449at2"/>
<dbReference type="AlphaFoldDB" id="A0A2V4A3E2"/>
<comment type="caution">
    <text evidence="8">The sequence shown here is derived from an EMBL/GenBank/DDBJ whole genome shotgun (WGS) entry which is preliminary data.</text>
</comment>
<dbReference type="InterPro" id="IPR027379">
    <property type="entry name" value="CLS_N"/>
</dbReference>
<sequence>MMEYLVVILIVLTAVLWIWALYDIISSRQKNKTGLIWLLAIFLLPMIGPVIYFQFKKRY</sequence>
<keyword evidence="2" id="KW-1003">Cell membrane</keyword>
<keyword evidence="4 6" id="KW-1133">Transmembrane helix</keyword>
<keyword evidence="9" id="KW-1185">Reference proteome</keyword>
<gene>
    <name evidence="8" type="ORF">DF185_03900</name>
</gene>
<name>A0A2V4A3E2_9BACT</name>
<dbReference type="GO" id="GO:0005886">
    <property type="term" value="C:plasma membrane"/>
    <property type="evidence" value="ECO:0007669"/>
    <property type="project" value="UniProtKB-SubCell"/>
</dbReference>
<evidence type="ECO:0000313" key="9">
    <source>
        <dbReference type="Proteomes" id="UP000248079"/>
    </source>
</evidence>
<evidence type="ECO:0000256" key="1">
    <source>
        <dbReference type="ARBA" id="ARBA00004651"/>
    </source>
</evidence>
<evidence type="ECO:0000256" key="4">
    <source>
        <dbReference type="ARBA" id="ARBA00022989"/>
    </source>
</evidence>
<dbReference type="RefSeq" id="WP_110359392.1">
    <property type="nucleotide sequence ID" value="NZ_QFLI01000001.1"/>
</dbReference>
<feature type="domain" description="Cardiolipin synthase N-terminal" evidence="7">
    <location>
        <begin position="15"/>
        <end position="53"/>
    </location>
</feature>
<evidence type="ECO:0000256" key="6">
    <source>
        <dbReference type="SAM" id="Phobius"/>
    </source>
</evidence>
<feature type="transmembrane region" description="Helical" evidence="6">
    <location>
        <begin position="34"/>
        <end position="55"/>
    </location>
</feature>
<dbReference type="EMBL" id="QFLI01000001">
    <property type="protein sequence ID" value="PXY03236.1"/>
    <property type="molecule type" value="Genomic_DNA"/>
</dbReference>
<evidence type="ECO:0000259" key="7">
    <source>
        <dbReference type="Pfam" id="PF13396"/>
    </source>
</evidence>
<evidence type="ECO:0000256" key="3">
    <source>
        <dbReference type="ARBA" id="ARBA00022692"/>
    </source>
</evidence>
<keyword evidence="3 6" id="KW-0812">Transmembrane</keyword>
<feature type="transmembrane region" description="Helical" evidence="6">
    <location>
        <begin position="6"/>
        <end position="22"/>
    </location>
</feature>
<keyword evidence="5 6" id="KW-0472">Membrane</keyword>
<proteinExistence type="predicted"/>
<comment type="subcellular location">
    <subcellularLocation>
        <location evidence="1">Cell membrane</location>
        <topology evidence="1">Multi-pass membrane protein</topology>
    </subcellularLocation>
</comment>
<dbReference type="Proteomes" id="UP000248079">
    <property type="component" value="Unassembled WGS sequence"/>
</dbReference>